<dbReference type="Proteomes" id="UP000295131">
    <property type="component" value="Unassembled WGS sequence"/>
</dbReference>
<dbReference type="InterPro" id="IPR006450">
    <property type="entry name" value="Phage_HK97_gp6-like"/>
</dbReference>
<evidence type="ECO:0008006" key="3">
    <source>
        <dbReference type="Google" id="ProtNLM"/>
    </source>
</evidence>
<keyword evidence="2" id="KW-1185">Reference proteome</keyword>
<evidence type="ECO:0000313" key="2">
    <source>
        <dbReference type="Proteomes" id="UP000295131"/>
    </source>
</evidence>
<dbReference type="AlphaFoldDB" id="A0A4R5PP70"/>
<dbReference type="CDD" id="cd08054">
    <property type="entry name" value="gp6"/>
    <property type="match status" value="1"/>
</dbReference>
<dbReference type="OrthoDB" id="7597216at2"/>
<evidence type="ECO:0000313" key="1">
    <source>
        <dbReference type="EMBL" id="TDH38846.1"/>
    </source>
</evidence>
<dbReference type="Pfam" id="PF05135">
    <property type="entry name" value="Phage_connect_1"/>
    <property type="match status" value="1"/>
</dbReference>
<dbReference type="RefSeq" id="WP_133283680.1">
    <property type="nucleotide sequence ID" value="NZ_SMSI01000001.1"/>
</dbReference>
<gene>
    <name evidence="1" type="ORF">E2A64_07060</name>
</gene>
<dbReference type="InterPro" id="IPR011738">
    <property type="entry name" value="Phage_CHP"/>
</dbReference>
<proteinExistence type="predicted"/>
<comment type="caution">
    <text evidence="1">The sequence shown here is derived from an EMBL/GenBank/DDBJ whole genome shotgun (WGS) entry which is preliminary data.</text>
</comment>
<reference evidence="1 2" key="1">
    <citation type="journal article" date="2013" name="Int. J. Syst. Evol. Microbiol.">
        <title>Hoeflea suaedae sp. nov., an endophytic bacterium isolated from the root of the halophyte Suaeda maritima.</title>
        <authorList>
            <person name="Chung E.J."/>
            <person name="Park J.A."/>
            <person name="Pramanik P."/>
            <person name="Bibi F."/>
            <person name="Jeon C.O."/>
            <person name="Chung Y.R."/>
        </authorList>
    </citation>
    <scope>NUCLEOTIDE SEQUENCE [LARGE SCALE GENOMIC DNA]</scope>
    <source>
        <strain evidence="1 2">YC6898</strain>
    </source>
</reference>
<name>A0A4R5PP70_9HYPH</name>
<sequence length="188" mass="20097">MTLILTGPALGEPLTLAETKGHLRLDTSADDDLVGSLIAAARAHCEAETGLALMTQSFRLFLDDWPDTPVIQIPKSPVETIDSVTVFDSGGESLELDLTAMTLDGRARPARLLTAGRPPAARGINGIEIDFTAGFGTAADIPPELKRAMLLHVALMYEFRGAVSPDMQPAAIPHGYRSLIGPWVRRAI</sequence>
<dbReference type="NCBIfam" id="TIGR02215">
    <property type="entry name" value="phage_chp_gp8"/>
    <property type="match status" value="1"/>
</dbReference>
<organism evidence="1 2">
    <name type="scientific">Pseudohoeflea suaedae</name>
    <dbReference type="NCBI Taxonomy" id="877384"/>
    <lineage>
        <taxon>Bacteria</taxon>
        <taxon>Pseudomonadati</taxon>
        <taxon>Pseudomonadota</taxon>
        <taxon>Alphaproteobacteria</taxon>
        <taxon>Hyphomicrobiales</taxon>
        <taxon>Rhizobiaceae</taxon>
        <taxon>Pseudohoeflea</taxon>
    </lineage>
</organism>
<dbReference type="Gene3D" id="1.10.3230.30">
    <property type="entry name" value="Phage gp6-like head-tail connector protein"/>
    <property type="match status" value="1"/>
</dbReference>
<accession>A0A4R5PP70</accession>
<dbReference type="InterPro" id="IPR021146">
    <property type="entry name" value="Phage_gp6-like_head-tail"/>
</dbReference>
<protein>
    <recommendedName>
        <fullName evidence="3">Phage gp6-like head-tail connector protein</fullName>
    </recommendedName>
</protein>
<dbReference type="NCBIfam" id="TIGR01560">
    <property type="entry name" value="put_DNA_pack"/>
    <property type="match status" value="1"/>
</dbReference>
<dbReference type="EMBL" id="SMSI01000001">
    <property type="protein sequence ID" value="TDH38846.1"/>
    <property type="molecule type" value="Genomic_DNA"/>
</dbReference>